<keyword evidence="1" id="KW-0472">Membrane</keyword>
<keyword evidence="1" id="KW-1133">Transmembrane helix</keyword>
<evidence type="ECO:0000256" key="1">
    <source>
        <dbReference type="SAM" id="Phobius"/>
    </source>
</evidence>
<organism evidence="2 3">
    <name type="scientific">Candidatus Nitrosocosmicus arcticus</name>
    <dbReference type="NCBI Taxonomy" id="2035267"/>
    <lineage>
        <taxon>Archaea</taxon>
        <taxon>Nitrososphaerota</taxon>
        <taxon>Nitrososphaeria</taxon>
        <taxon>Nitrososphaerales</taxon>
        <taxon>Nitrososphaeraceae</taxon>
        <taxon>Candidatus Nitrosocosmicus</taxon>
    </lineage>
</organism>
<dbReference type="Proteomes" id="UP000315289">
    <property type="component" value="Unassembled WGS sequence"/>
</dbReference>
<name>A0A557SU60_9ARCH</name>
<evidence type="ECO:0000313" key="2">
    <source>
        <dbReference type="EMBL" id="TVP40142.1"/>
    </source>
</evidence>
<dbReference type="AlphaFoldDB" id="A0A557SU60"/>
<keyword evidence="3" id="KW-1185">Reference proteome</keyword>
<proteinExistence type="predicted"/>
<feature type="transmembrane region" description="Helical" evidence="1">
    <location>
        <begin position="62"/>
        <end position="78"/>
    </location>
</feature>
<dbReference type="EMBL" id="VOAH01000009">
    <property type="protein sequence ID" value="TVP40142.1"/>
    <property type="molecule type" value="Genomic_DNA"/>
</dbReference>
<protein>
    <submittedName>
        <fullName evidence="2">Uncharacterized protein</fullName>
    </submittedName>
</protein>
<gene>
    <name evidence="2" type="ORF">NARC_90048</name>
</gene>
<reference evidence="2 3" key="1">
    <citation type="journal article" date="2019" name="Front. Microbiol.">
        <title>Ammonia Oxidation by the Arctic Terrestrial Thaumarchaeote Candidatus Nitrosocosmicus arcticus Is Stimulated by Increasing Temperatures.</title>
        <authorList>
            <person name="Alves R.J.E."/>
            <person name="Kerou M."/>
            <person name="Zappe A."/>
            <person name="Bittner R."/>
            <person name="Abby S.S."/>
            <person name="Schmidt H.A."/>
            <person name="Pfeifer K."/>
            <person name="Schleper C."/>
        </authorList>
    </citation>
    <scope>NUCLEOTIDE SEQUENCE [LARGE SCALE GENOMIC DNA]</scope>
    <source>
        <strain evidence="2 3">Kfb</strain>
    </source>
</reference>
<dbReference type="RefSeq" id="WP_144731831.1">
    <property type="nucleotide sequence ID" value="NZ_ML675585.1"/>
</dbReference>
<dbReference type="OrthoDB" id="8673at2157"/>
<sequence>MDFDKIDKRISDRRKEWMFPLGILFIIMATIILIRNLILISTELGPEFFVDNFFNSDITNEKFVVVMYALGLVLIYFGRRKRQDKYL</sequence>
<comment type="caution">
    <text evidence="2">The sequence shown here is derived from an EMBL/GenBank/DDBJ whole genome shotgun (WGS) entry which is preliminary data.</text>
</comment>
<evidence type="ECO:0000313" key="3">
    <source>
        <dbReference type="Proteomes" id="UP000315289"/>
    </source>
</evidence>
<accession>A0A557SU60</accession>
<feature type="transmembrane region" description="Helical" evidence="1">
    <location>
        <begin position="21"/>
        <end position="42"/>
    </location>
</feature>
<keyword evidence="1" id="KW-0812">Transmembrane</keyword>